<reference evidence="13" key="1">
    <citation type="submission" date="2023-06" db="EMBL/GenBank/DDBJ databases">
        <title>Reference genome for the Northern bat (Eptesicus nilssonii), a most northern bat species.</title>
        <authorList>
            <person name="Laine V.N."/>
            <person name="Pulliainen A.T."/>
            <person name="Lilley T.M."/>
        </authorList>
    </citation>
    <scope>NUCLEOTIDE SEQUENCE</scope>
    <source>
        <strain evidence="13">BLF_Eptnil</strain>
        <tissue evidence="13">Kidney</tissue>
    </source>
</reference>
<protein>
    <recommendedName>
        <fullName evidence="8">Clusterin</fullName>
    </recommendedName>
</protein>
<evidence type="ECO:0000256" key="8">
    <source>
        <dbReference type="RuleBase" id="RU000629"/>
    </source>
</evidence>
<keyword evidence="6" id="KW-1015">Disulfide bond</keyword>
<dbReference type="SMART" id="SM00035">
    <property type="entry name" value="CLa"/>
    <property type="match status" value="1"/>
</dbReference>
<evidence type="ECO:0000256" key="7">
    <source>
        <dbReference type="ARBA" id="ARBA00023180"/>
    </source>
</evidence>
<evidence type="ECO:0000259" key="11">
    <source>
        <dbReference type="SMART" id="SM00030"/>
    </source>
</evidence>
<keyword evidence="5 9" id="KW-0175">Coiled coil</keyword>
<organism evidence="13 14">
    <name type="scientific">Cnephaeus nilssonii</name>
    <name type="common">Northern bat</name>
    <name type="synonym">Eptesicus nilssonii</name>
    <dbReference type="NCBI Taxonomy" id="3371016"/>
    <lineage>
        <taxon>Eukaryota</taxon>
        <taxon>Metazoa</taxon>
        <taxon>Chordata</taxon>
        <taxon>Craniata</taxon>
        <taxon>Vertebrata</taxon>
        <taxon>Euteleostomi</taxon>
        <taxon>Mammalia</taxon>
        <taxon>Eutheria</taxon>
        <taxon>Laurasiatheria</taxon>
        <taxon>Chiroptera</taxon>
        <taxon>Yangochiroptera</taxon>
        <taxon>Vespertilionidae</taxon>
        <taxon>Cnephaeus</taxon>
    </lineage>
</organism>
<keyword evidence="3" id="KW-0964">Secreted</keyword>
<evidence type="ECO:0000256" key="6">
    <source>
        <dbReference type="ARBA" id="ARBA00023157"/>
    </source>
</evidence>
<evidence type="ECO:0000313" key="13">
    <source>
        <dbReference type="EMBL" id="KAK1337568.1"/>
    </source>
</evidence>
<evidence type="ECO:0000256" key="1">
    <source>
        <dbReference type="ARBA" id="ARBA00004613"/>
    </source>
</evidence>
<dbReference type="SMART" id="SM00030">
    <property type="entry name" value="CLb"/>
    <property type="match status" value="1"/>
</dbReference>
<keyword evidence="7" id="KW-0325">Glycoprotein</keyword>
<evidence type="ECO:0000256" key="2">
    <source>
        <dbReference type="ARBA" id="ARBA00010069"/>
    </source>
</evidence>
<dbReference type="Pfam" id="PF01093">
    <property type="entry name" value="Clusterin"/>
    <property type="match status" value="1"/>
</dbReference>
<evidence type="ECO:0000256" key="5">
    <source>
        <dbReference type="ARBA" id="ARBA00023054"/>
    </source>
</evidence>
<accession>A0AA40HUK1</accession>
<dbReference type="AlphaFoldDB" id="A0AA40HUK1"/>
<dbReference type="InterPro" id="IPR000753">
    <property type="entry name" value="Clusterin-like"/>
</dbReference>
<keyword evidence="4" id="KW-0732">Signal</keyword>
<dbReference type="Proteomes" id="UP001177744">
    <property type="component" value="Unassembled WGS sequence"/>
</dbReference>
<comment type="subcellular location">
    <subcellularLocation>
        <location evidence="1">Secreted</location>
    </subcellularLocation>
</comment>
<evidence type="ECO:0000313" key="14">
    <source>
        <dbReference type="Proteomes" id="UP001177744"/>
    </source>
</evidence>
<comment type="similarity">
    <text evidence="2 8">Belongs to the clusterin family.</text>
</comment>
<dbReference type="PANTHER" id="PTHR10970:SF2">
    <property type="entry name" value="CLUSTERIN-LIKE PROTEIN 1"/>
    <property type="match status" value="1"/>
</dbReference>
<evidence type="ECO:0000256" key="4">
    <source>
        <dbReference type="ARBA" id="ARBA00022729"/>
    </source>
</evidence>
<gene>
    <name evidence="13" type="ORF">QTO34_002201</name>
</gene>
<name>A0AA40HUK1_CNENI</name>
<feature type="domain" description="Clusterin C-terminal" evidence="12">
    <location>
        <begin position="269"/>
        <end position="489"/>
    </location>
</feature>
<dbReference type="InterPro" id="IPR016015">
    <property type="entry name" value="Clusterin_C"/>
</dbReference>
<sequence length="497" mass="56867">MLCSRAEGQLGAQVPPDGSTQAQMSNRNSGNMKLPLLVFTVHLLWLKDCHCAPTWKDKAAVHGRLTGFSEPGDIDVDEEVKKALIGMKQMKIMMERREEEHTNLMTTLKKCREEKQEALKLMNEVQEHLEEEERLCRESLTDSWDECKSCLESDCVRFYTTYQPGWSSMGNVIGQFFRKIYQFLFPLHEDHDREPPVGEKVPEEDAQVTQIEHLFSQLTVDVGFLFDRSLNVFKQMEREFDQAFQSYFIPCTFEKENAVSSAPSHWPTTEGKPRVEWRLPGSGGLFCNPTLTRWGQLLRTIPYLVNPTDIRNNNTDPGGLSSKTDTVPVRDRGLCGELGQNLSECFRCHARCQKCQDSLWEDCPDVPELHAKVDEALKLVNISDQQYVQILQVTQHHLEDTAYLMEKMREEFGWVTELANQTLGTENTFNSRKVVPGVHQGNISKQDETMIDVSILPSPNFTLKIPLEESSESSNFVSDMLEKAVQHLKEHFKTCPS</sequence>
<feature type="region of interest" description="Disordered" evidence="10">
    <location>
        <begin position="1"/>
        <end position="27"/>
    </location>
</feature>
<dbReference type="EMBL" id="JAULJE010000011">
    <property type="protein sequence ID" value="KAK1337568.1"/>
    <property type="molecule type" value="Genomic_DNA"/>
</dbReference>
<evidence type="ECO:0000256" key="10">
    <source>
        <dbReference type="SAM" id="MobiDB-lite"/>
    </source>
</evidence>
<evidence type="ECO:0000259" key="12">
    <source>
        <dbReference type="SMART" id="SM00035"/>
    </source>
</evidence>
<keyword evidence="14" id="KW-1185">Reference proteome</keyword>
<dbReference type="GO" id="GO:0005615">
    <property type="term" value="C:extracellular space"/>
    <property type="evidence" value="ECO:0007669"/>
    <property type="project" value="TreeGrafter"/>
</dbReference>
<dbReference type="GO" id="GO:0051787">
    <property type="term" value="F:misfolded protein binding"/>
    <property type="evidence" value="ECO:0007669"/>
    <property type="project" value="TreeGrafter"/>
</dbReference>
<proteinExistence type="inferred from homology"/>
<evidence type="ECO:0000256" key="9">
    <source>
        <dbReference type="SAM" id="Coils"/>
    </source>
</evidence>
<dbReference type="GO" id="GO:0005634">
    <property type="term" value="C:nucleus"/>
    <property type="evidence" value="ECO:0007669"/>
    <property type="project" value="TreeGrafter"/>
</dbReference>
<feature type="compositionally biased region" description="Polar residues" evidence="10">
    <location>
        <begin position="18"/>
        <end position="27"/>
    </location>
</feature>
<dbReference type="PANTHER" id="PTHR10970">
    <property type="entry name" value="CLUSTERIN"/>
    <property type="match status" value="1"/>
</dbReference>
<comment type="caution">
    <text evidence="13">The sequence shown here is derived from an EMBL/GenBank/DDBJ whole genome shotgun (WGS) entry which is preliminary data.</text>
</comment>
<evidence type="ECO:0000256" key="3">
    <source>
        <dbReference type="ARBA" id="ARBA00022525"/>
    </source>
</evidence>
<feature type="coiled-coil region" evidence="9">
    <location>
        <begin position="94"/>
        <end position="142"/>
    </location>
</feature>
<feature type="domain" description="Clusterin N-terminal" evidence="11">
    <location>
        <begin position="57"/>
        <end position="274"/>
    </location>
</feature>
<dbReference type="InterPro" id="IPR016014">
    <property type="entry name" value="Clusterin_N"/>
</dbReference>